<dbReference type="PROSITE" id="PS51379">
    <property type="entry name" value="4FE4S_FER_2"/>
    <property type="match status" value="1"/>
</dbReference>
<keyword evidence="2" id="KW-0408">Iron</keyword>
<dbReference type="SUPFAM" id="SSF54862">
    <property type="entry name" value="4Fe-4S ferredoxins"/>
    <property type="match status" value="1"/>
</dbReference>
<evidence type="ECO:0000256" key="3">
    <source>
        <dbReference type="ARBA" id="ARBA00023014"/>
    </source>
</evidence>
<evidence type="ECO:0000256" key="1">
    <source>
        <dbReference type="ARBA" id="ARBA00022723"/>
    </source>
</evidence>
<protein>
    <submittedName>
        <fullName evidence="5">Epoxyqueuosine reductase</fullName>
    </submittedName>
</protein>
<organism evidence="5">
    <name type="scientific">candidate division WOR-3 bacterium</name>
    <dbReference type="NCBI Taxonomy" id="2052148"/>
    <lineage>
        <taxon>Bacteria</taxon>
        <taxon>Bacteria division WOR-3</taxon>
    </lineage>
</organism>
<keyword evidence="1" id="KW-0479">Metal-binding</keyword>
<accession>A0A7C6ECA0</accession>
<evidence type="ECO:0000256" key="2">
    <source>
        <dbReference type="ARBA" id="ARBA00023004"/>
    </source>
</evidence>
<dbReference type="AlphaFoldDB" id="A0A7C6ECA0"/>
<sequence length="245" mass="27686">MVNKENNFTQERLEKLILDSGADLFGVADLANVKTDDFLLDSKLIAQFTYALSIAKRISSAVLEAIVDHPTKLYFHHYRMINLFLDQLAIKIASAIEQVGYWALPIPASQIVDWQNQKAHLSHKRIAEAAGLGWIGRNNLLVTPNYGAQVRLVTILTNMPMPNSEFGMQQRKACDPIFGSKAEIKDCGNCYECIKVCPAQAIKEKKEDFDHIKCFEKLKEFQKKGYTSQYICGICVKACKPRKLN</sequence>
<comment type="caution">
    <text evidence="5">The sequence shown here is derived from an EMBL/GenBank/DDBJ whole genome shotgun (WGS) entry which is preliminary data.</text>
</comment>
<dbReference type="PANTHER" id="PTHR42827:SF1">
    <property type="entry name" value="IRON-SULFUR CLUSTER-BINDING PROTEIN"/>
    <property type="match status" value="1"/>
</dbReference>
<feature type="domain" description="4Fe-4S ferredoxin-type" evidence="4">
    <location>
        <begin position="178"/>
        <end position="207"/>
    </location>
</feature>
<dbReference type="InterPro" id="IPR017900">
    <property type="entry name" value="4Fe4S_Fe_S_CS"/>
</dbReference>
<evidence type="ECO:0000259" key="4">
    <source>
        <dbReference type="PROSITE" id="PS51379"/>
    </source>
</evidence>
<name>A0A7C6ECA0_UNCW3</name>
<dbReference type="InterPro" id="IPR017896">
    <property type="entry name" value="4Fe4S_Fe-S-bd"/>
</dbReference>
<dbReference type="GO" id="GO:0046872">
    <property type="term" value="F:metal ion binding"/>
    <property type="evidence" value="ECO:0007669"/>
    <property type="project" value="UniProtKB-KW"/>
</dbReference>
<gene>
    <name evidence="5" type="ORF">ENW73_03085</name>
</gene>
<dbReference type="PROSITE" id="PS00198">
    <property type="entry name" value="4FE4S_FER_1"/>
    <property type="match status" value="1"/>
</dbReference>
<reference evidence="5" key="1">
    <citation type="journal article" date="2020" name="mSystems">
        <title>Genome- and Community-Level Interaction Insights into Carbon Utilization and Element Cycling Functions of Hydrothermarchaeota in Hydrothermal Sediment.</title>
        <authorList>
            <person name="Zhou Z."/>
            <person name="Liu Y."/>
            <person name="Xu W."/>
            <person name="Pan J."/>
            <person name="Luo Z.H."/>
            <person name="Li M."/>
        </authorList>
    </citation>
    <scope>NUCLEOTIDE SEQUENCE [LARGE SCALE GENOMIC DNA]</scope>
    <source>
        <strain evidence="5">SpSt-876</strain>
    </source>
</reference>
<dbReference type="EMBL" id="DTLI01000076">
    <property type="protein sequence ID" value="HHS51839.1"/>
    <property type="molecule type" value="Genomic_DNA"/>
</dbReference>
<evidence type="ECO:0000313" key="5">
    <source>
        <dbReference type="EMBL" id="HHS51839.1"/>
    </source>
</evidence>
<keyword evidence="3" id="KW-0411">Iron-sulfur</keyword>
<dbReference type="GO" id="GO:0051536">
    <property type="term" value="F:iron-sulfur cluster binding"/>
    <property type="evidence" value="ECO:0007669"/>
    <property type="project" value="UniProtKB-KW"/>
</dbReference>
<proteinExistence type="predicted"/>
<dbReference type="PANTHER" id="PTHR42827">
    <property type="entry name" value="IRON-SULFUR CLUSTER-BINDING PROTEIN-RELATED"/>
    <property type="match status" value="1"/>
</dbReference>